<sequence>MEIKQTAIDGTLESSDIQITVSQGTAGVQIELTSDVAERFGTQIKATIAQIANDFQLENVKIKAVDQGALDCVIKARTITAIQRALQTSAEPAWEVL</sequence>
<proteinExistence type="inferred from homology"/>
<dbReference type="PATRIC" id="fig|1423745.4.peg.1070"/>
<comment type="subunit">
    <text evidence="4">Oligomer with a subunit composition of (alpha,beta,gamma)6.</text>
</comment>
<dbReference type="Proteomes" id="UP000051586">
    <property type="component" value="Unassembled WGS sequence"/>
</dbReference>
<dbReference type="NCBIfam" id="TIGR01608">
    <property type="entry name" value="citD"/>
    <property type="match status" value="1"/>
</dbReference>
<gene>
    <name evidence="4" type="primary">citD</name>
    <name evidence="6" type="ORF">FC87_GL001007</name>
</gene>
<dbReference type="PIRSF" id="PIRSF002736">
    <property type="entry name" value="Citrt_lyas_gamma"/>
    <property type="match status" value="1"/>
</dbReference>
<dbReference type="STRING" id="1423745.GCA_001311215_01174"/>
<dbReference type="HAMAP" id="MF_00805">
    <property type="entry name" value="CitD"/>
    <property type="match status" value="1"/>
</dbReference>
<reference evidence="6 7" key="1">
    <citation type="journal article" date="2015" name="Genome Announc.">
        <title>Expanding the biotechnology potential of lactobacilli through comparative genomics of 213 strains and associated genera.</title>
        <authorList>
            <person name="Sun Z."/>
            <person name="Harris H.M."/>
            <person name="McCann A."/>
            <person name="Guo C."/>
            <person name="Argimon S."/>
            <person name="Zhang W."/>
            <person name="Yang X."/>
            <person name="Jeffery I.B."/>
            <person name="Cooney J.C."/>
            <person name="Kagawa T.F."/>
            <person name="Liu W."/>
            <person name="Song Y."/>
            <person name="Salvetti E."/>
            <person name="Wrobel A."/>
            <person name="Rasinkangas P."/>
            <person name="Parkhill J."/>
            <person name="Rea M.C."/>
            <person name="O'Sullivan O."/>
            <person name="Ritari J."/>
            <person name="Douillard F.P."/>
            <person name="Paul Ross R."/>
            <person name="Yang R."/>
            <person name="Briner A.E."/>
            <person name="Felis G.E."/>
            <person name="de Vos W.M."/>
            <person name="Barrangou R."/>
            <person name="Klaenhammer T.R."/>
            <person name="Caufield P.W."/>
            <person name="Cui Y."/>
            <person name="Zhang H."/>
            <person name="O'Toole P.W."/>
        </authorList>
    </citation>
    <scope>NUCLEOTIDE SEQUENCE [LARGE SCALE GENOMIC DNA]</scope>
    <source>
        <strain evidence="6 7">DSM 22689</strain>
    </source>
</reference>
<dbReference type="GO" id="GO:0005737">
    <property type="term" value="C:cytoplasm"/>
    <property type="evidence" value="ECO:0007669"/>
    <property type="project" value="UniProtKB-SubCell"/>
</dbReference>
<dbReference type="Pfam" id="PF06857">
    <property type="entry name" value="ACP"/>
    <property type="match status" value="1"/>
</dbReference>
<comment type="similarity">
    <text evidence="4">Belongs to the CitD family.</text>
</comment>
<evidence type="ECO:0000313" key="7">
    <source>
        <dbReference type="Proteomes" id="UP000051586"/>
    </source>
</evidence>
<dbReference type="EMBL" id="AYZI01000006">
    <property type="protein sequence ID" value="KRM91287.1"/>
    <property type="molecule type" value="Genomic_DNA"/>
</dbReference>
<dbReference type="AlphaFoldDB" id="A0A0R2CIH6"/>
<organism evidence="6 7">
    <name type="scientific">Fructilactobacillus florum DSM 22689 = JCM 16035</name>
    <dbReference type="NCBI Taxonomy" id="1423745"/>
    <lineage>
        <taxon>Bacteria</taxon>
        <taxon>Bacillati</taxon>
        <taxon>Bacillota</taxon>
        <taxon>Bacilli</taxon>
        <taxon>Lactobacillales</taxon>
        <taxon>Lactobacillaceae</taxon>
        <taxon>Fructilactobacillus</taxon>
    </lineage>
</organism>
<comment type="subcellular location">
    <subcellularLocation>
        <location evidence="1 4">Cytoplasm</location>
    </subcellularLocation>
</comment>
<evidence type="ECO:0000256" key="1">
    <source>
        <dbReference type="ARBA" id="ARBA00004496"/>
    </source>
</evidence>
<dbReference type="NCBIfam" id="NF009726">
    <property type="entry name" value="PRK13253.1"/>
    <property type="match status" value="1"/>
</dbReference>
<comment type="function">
    <text evidence="4">Covalent carrier of the coenzyme of citrate lyase.</text>
</comment>
<evidence type="ECO:0000256" key="4">
    <source>
        <dbReference type="HAMAP-Rule" id="MF_00805"/>
    </source>
</evidence>
<evidence type="ECO:0000256" key="3">
    <source>
        <dbReference type="ARBA" id="ARBA00022553"/>
    </source>
</evidence>
<evidence type="ECO:0000256" key="5">
    <source>
        <dbReference type="PIRSR" id="PIRSR002736-50"/>
    </source>
</evidence>
<comment type="caution">
    <text evidence="6">The sequence shown here is derived from an EMBL/GenBank/DDBJ whole genome shotgun (WGS) entry which is preliminary data.</text>
</comment>
<evidence type="ECO:0000313" key="6">
    <source>
        <dbReference type="EMBL" id="KRM91287.1"/>
    </source>
</evidence>
<evidence type="ECO:0000256" key="2">
    <source>
        <dbReference type="ARBA" id="ARBA00022490"/>
    </source>
</evidence>
<feature type="modified residue" description="O-(phosphoribosyl dephospho-coenzyme A)serine" evidence="4 5">
    <location>
        <position position="14"/>
    </location>
</feature>
<dbReference type="RefSeq" id="WP_009166412.1">
    <property type="nucleotide sequence ID" value="NZ_AYZI01000006.1"/>
</dbReference>
<keyword evidence="3 4" id="KW-0597">Phosphoprotein</keyword>
<protein>
    <recommendedName>
        <fullName evidence="4">Citrate lyase acyl carrier protein</fullName>
    </recommendedName>
    <alternativeName>
        <fullName evidence="4">Citrate lyase gamma chain</fullName>
    </alternativeName>
</protein>
<keyword evidence="2 4" id="KW-0963">Cytoplasm</keyword>
<dbReference type="InterPro" id="IPR006495">
    <property type="entry name" value="CitD"/>
</dbReference>
<accession>A0A0R2CIH6</accession>
<dbReference type="InterPro" id="IPR023439">
    <property type="entry name" value="Mal_deCO2ase/Cit_lyase_ACP"/>
</dbReference>
<name>A0A0R2CIH6_9LACO</name>